<keyword evidence="3 6" id="KW-0479">Metal-binding</keyword>
<comment type="similarity">
    <text evidence="6">Belongs to the PINc/VapC protein family.</text>
</comment>
<keyword evidence="1 6" id="KW-1277">Toxin-antitoxin system</keyword>
<evidence type="ECO:0000259" key="7">
    <source>
        <dbReference type="Pfam" id="PF01850"/>
    </source>
</evidence>
<evidence type="ECO:0000256" key="4">
    <source>
        <dbReference type="ARBA" id="ARBA00022801"/>
    </source>
</evidence>
<evidence type="ECO:0000256" key="5">
    <source>
        <dbReference type="ARBA" id="ARBA00022842"/>
    </source>
</evidence>
<evidence type="ECO:0000256" key="6">
    <source>
        <dbReference type="HAMAP-Rule" id="MF_00265"/>
    </source>
</evidence>
<evidence type="ECO:0000313" key="9">
    <source>
        <dbReference type="Proteomes" id="UP000592181"/>
    </source>
</evidence>
<evidence type="ECO:0000313" key="8">
    <source>
        <dbReference type="EMBL" id="NYG36118.1"/>
    </source>
</evidence>
<dbReference type="AlphaFoldDB" id="A0A852X0Z0"/>
<protein>
    <recommendedName>
        <fullName evidence="6">Ribonuclease VapC</fullName>
        <shortName evidence="6">RNase VapC</shortName>
        <ecNumber evidence="6">3.1.-.-</ecNumber>
    </recommendedName>
    <alternativeName>
        <fullName evidence="6">Toxin VapC</fullName>
    </alternativeName>
</protein>
<comment type="caution">
    <text evidence="8">The sequence shown here is derived from an EMBL/GenBank/DDBJ whole genome shotgun (WGS) entry which is preliminary data.</text>
</comment>
<dbReference type="RefSeq" id="WP_179461678.1">
    <property type="nucleotide sequence ID" value="NZ_JACBZX010000001.1"/>
</dbReference>
<keyword evidence="9" id="KW-1185">Reference proteome</keyword>
<dbReference type="Pfam" id="PF01850">
    <property type="entry name" value="PIN"/>
    <property type="match status" value="1"/>
</dbReference>
<name>A0A852X0Z0_9MICO</name>
<dbReference type="EMBL" id="JACBZX010000001">
    <property type="protein sequence ID" value="NYG36118.1"/>
    <property type="molecule type" value="Genomic_DNA"/>
</dbReference>
<sequence>MLYVDSSALLKRVFAEAESDGVRDVIAQRQAAGEVVVASELAWVEVSRALRRAQVDDADRYVELACSGIARHPLDGAVLERARRVGPPQIRTLDAIHLAAAVALGADEILTFDHRLAEAARSLGVRAIP</sequence>
<comment type="cofactor">
    <cofactor evidence="6">
        <name>Mg(2+)</name>
        <dbReference type="ChEBI" id="CHEBI:18420"/>
    </cofactor>
</comment>
<dbReference type="GO" id="GO:0016787">
    <property type="term" value="F:hydrolase activity"/>
    <property type="evidence" value="ECO:0007669"/>
    <property type="project" value="UniProtKB-KW"/>
</dbReference>
<dbReference type="HAMAP" id="MF_00265">
    <property type="entry name" value="VapC_Nob1"/>
    <property type="match status" value="1"/>
</dbReference>
<dbReference type="Proteomes" id="UP000592181">
    <property type="component" value="Unassembled WGS sequence"/>
</dbReference>
<dbReference type="InterPro" id="IPR022907">
    <property type="entry name" value="VapC_family"/>
</dbReference>
<proteinExistence type="inferred from homology"/>
<dbReference type="EC" id="3.1.-.-" evidence="6"/>
<keyword evidence="2 6" id="KW-0540">Nuclease</keyword>
<dbReference type="Gene3D" id="3.40.50.1010">
    <property type="entry name" value="5'-nuclease"/>
    <property type="match status" value="1"/>
</dbReference>
<dbReference type="GO" id="GO:0004540">
    <property type="term" value="F:RNA nuclease activity"/>
    <property type="evidence" value="ECO:0007669"/>
    <property type="project" value="InterPro"/>
</dbReference>
<dbReference type="CDD" id="cd09874">
    <property type="entry name" value="PIN_MT3492-like"/>
    <property type="match status" value="1"/>
</dbReference>
<keyword evidence="5 6" id="KW-0460">Magnesium</keyword>
<dbReference type="GO" id="GO:0000287">
    <property type="term" value="F:magnesium ion binding"/>
    <property type="evidence" value="ECO:0007669"/>
    <property type="project" value="UniProtKB-UniRule"/>
</dbReference>
<feature type="binding site" evidence="6">
    <location>
        <position position="5"/>
    </location>
    <ligand>
        <name>Mg(2+)</name>
        <dbReference type="ChEBI" id="CHEBI:18420"/>
    </ligand>
</feature>
<organism evidence="8 9">
    <name type="scientific">Janibacter alkaliphilus</name>
    <dbReference type="NCBI Taxonomy" id="1069963"/>
    <lineage>
        <taxon>Bacteria</taxon>
        <taxon>Bacillati</taxon>
        <taxon>Actinomycetota</taxon>
        <taxon>Actinomycetes</taxon>
        <taxon>Micrococcales</taxon>
        <taxon>Intrasporangiaceae</taxon>
        <taxon>Janibacter</taxon>
    </lineage>
</organism>
<reference evidence="8 9" key="1">
    <citation type="submission" date="2020-07" db="EMBL/GenBank/DDBJ databases">
        <title>Sequencing the genomes of 1000 actinobacteria strains.</title>
        <authorList>
            <person name="Klenk H.-P."/>
        </authorList>
    </citation>
    <scope>NUCLEOTIDE SEQUENCE [LARGE SCALE GENOMIC DNA]</scope>
    <source>
        <strain evidence="8 9">DSM 24723</strain>
    </source>
</reference>
<keyword evidence="6" id="KW-0800">Toxin</keyword>
<keyword evidence="4 6" id="KW-0378">Hydrolase</keyword>
<dbReference type="InterPro" id="IPR002716">
    <property type="entry name" value="PIN_dom"/>
</dbReference>
<gene>
    <name evidence="6" type="primary">vapC</name>
    <name evidence="8" type="ORF">BJY28_000587</name>
</gene>
<evidence type="ECO:0000256" key="2">
    <source>
        <dbReference type="ARBA" id="ARBA00022722"/>
    </source>
</evidence>
<dbReference type="SUPFAM" id="SSF88723">
    <property type="entry name" value="PIN domain-like"/>
    <property type="match status" value="1"/>
</dbReference>
<evidence type="ECO:0000256" key="3">
    <source>
        <dbReference type="ARBA" id="ARBA00022723"/>
    </source>
</evidence>
<dbReference type="GO" id="GO:0090729">
    <property type="term" value="F:toxin activity"/>
    <property type="evidence" value="ECO:0007669"/>
    <property type="project" value="UniProtKB-KW"/>
</dbReference>
<feature type="binding site" evidence="6">
    <location>
        <position position="94"/>
    </location>
    <ligand>
        <name>Mg(2+)</name>
        <dbReference type="ChEBI" id="CHEBI:18420"/>
    </ligand>
</feature>
<comment type="function">
    <text evidence="6">Toxic component of a toxin-antitoxin (TA) system. An RNase.</text>
</comment>
<feature type="domain" description="PIN" evidence="7">
    <location>
        <begin position="3"/>
        <end position="121"/>
    </location>
</feature>
<dbReference type="InterPro" id="IPR029060">
    <property type="entry name" value="PIN-like_dom_sf"/>
</dbReference>
<accession>A0A852X0Z0</accession>
<evidence type="ECO:0000256" key="1">
    <source>
        <dbReference type="ARBA" id="ARBA00022649"/>
    </source>
</evidence>